<feature type="region of interest" description="Disordered" evidence="3">
    <location>
        <begin position="275"/>
        <end position="300"/>
    </location>
</feature>
<evidence type="ECO:0000313" key="6">
    <source>
        <dbReference type="Proteomes" id="UP000193380"/>
    </source>
</evidence>
<reference evidence="5" key="2">
    <citation type="submission" date="2014-03" db="EMBL/GenBank/DDBJ databases">
        <authorList>
            <person name="Genoscope - CEA"/>
        </authorList>
    </citation>
    <scope>NUCLEOTIDE SEQUENCE</scope>
</reference>
<dbReference type="AlphaFoldDB" id="A0A060Y967"/>
<feature type="region of interest" description="Disordered" evidence="3">
    <location>
        <begin position="1"/>
        <end position="21"/>
    </location>
</feature>
<feature type="compositionally biased region" description="Polar residues" evidence="3">
    <location>
        <begin position="275"/>
        <end position="293"/>
    </location>
</feature>
<feature type="compositionally biased region" description="Low complexity" evidence="3">
    <location>
        <begin position="940"/>
        <end position="959"/>
    </location>
</feature>
<dbReference type="EMBL" id="FR908352">
    <property type="protein sequence ID" value="CDQ88077.1"/>
    <property type="molecule type" value="Genomic_DNA"/>
</dbReference>
<dbReference type="PANTHER" id="PTHR23166">
    <property type="entry name" value="FILAMIN/GPBP-INTERACTING PROTEIN"/>
    <property type="match status" value="1"/>
</dbReference>
<evidence type="ECO:0000259" key="4">
    <source>
        <dbReference type="Pfam" id="PF09727"/>
    </source>
</evidence>
<reference evidence="5" key="1">
    <citation type="journal article" date="2014" name="Nat. Commun.">
        <title>The rainbow trout genome provides novel insights into evolution after whole-genome duplication in vertebrates.</title>
        <authorList>
            <person name="Berthelot C."/>
            <person name="Brunet F."/>
            <person name="Chalopin D."/>
            <person name="Juanchich A."/>
            <person name="Bernard M."/>
            <person name="Noel B."/>
            <person name="Bento P."/>
            <person name="Da Silva C."/>
            <person name="Labadie K."/>
            <person name="Alberti A."/>
            <person name="Aury J.M."/>
            <person name="Louis A."/>
            <person name="Dehais P."/>
            <person name="Bardou P."/>
            <person name="Montfort J."/>
            <person name="Klopp C."/>
            <person name="Cabau C."/>
            <person name="Gaspin C."/>
            <person name="Thorgaard G.H."/>
            <person name="Boussaha M."/>
            <person name="Quillet E."/>
            <person name="Guyomard R."/>
            <person name="Galiana D."/>
            <person name="Bobe J."/>
            <person name="Volff J.N."/>
            <person name="Genet C."/>
            <person name="Wincker P."/>
            <person name="Jaillon O."/>
            <person name="Roest Crollius H."/>
            <person name="Guiguen Y."/>
        </authorList>
    </citation>
    <scope>NUCLEOTIDE SEQUENCE [LARGE SCALE GENOMIC DNA]</scope>
</reference>
<feature type="compositionally biased region" description="Low complexity" evidence="3">
    <location>
        <begin position="1007"/>
        <end position="1020"/>
    </location>
</feature>
<feature type="region of interest" description="Disordered" evidence="3">
    <location>
        <begin position="593"/>
        <end position="616"/>
    </location>
</feature>
<dbReference type="InterPro" id="IPR050719">
    <property type="entry name" value="Cortactin-Actin_Reg"/>
</dbReference>
<evidence type="ECO:0000313" key="5">
    <source>
        <dbReference type="EMBL" id="CDQ88077.1"/>
    </source>
</evidence>
<feature type="compositionally biased region" description="Polar residues" evidence="3">
    <location>
        <begin position="994"/>
        <end position="1003"/>
    </location>
</feature>
<evidence type="ECO:0000256" key="1">
    <source>
        <dbReference type="ARBA" id="ARBA00023054"/>
    </source>
</evidence>
<protein>
    <recommendedName>
        <fullName evidence="4">Cortactin-binding protein-2 N-terminal domain-containing protein</fullName>
    </recommendedName>
</protein>
<accession>A0A060Y967</accession>
<evidence type="ECO:0000256" key="3">
    <source>
        <dbReference type="SAM" id="MobiDB-lite"/>
    </source>
</evidence>
<dbReference type="Pfam" id="PF09727">
    <property type="entry name" value="CortBP2"/>
    <property type="match status" value="1"/>
</dbReference>
<sequence>MRSKSSGVESPANGVLGVPQATQDINQEEGVNLHTPIKSLKVKVQPNIEELVEEVVVVSDIEKSTEDSLGTCDKRLGIMDLTKKDLLRLLGVMEGEVQAREDVICVLKTERTRLEALKSHYGSAAPTTALQALQRDSLLTNTQTHIDNVYQWPMAELDRLQDKHKDTYRCMLEQLLLTEKCHRSTVHELDSEKRKHADYMNKSDEFTNLLEQERERLKRLLENEKAYQVRKEKENTKRLEKVREELVKLKSFALMLVDERQLHLEQMDQQSQRVQELTQQLSQREQDLSNASARAQEDRQRALSLEGELSECQAKFTQEQEEITAKLATQESQNRQLDVKLSGLTHTLEELEESNRVLRRTSKEELDELRDKISKGDCGNSNLMTELENLRKRVFQMEGQDEEITKAEAQCRELRKRLQEEESRGKELKLQVEKLQRRMVELERLEGAFNASKAECFQLHATLEREKDVSKELADELVAVKIRMKEMESSELRLEKTEQGLKDDLAKLKSFTMVMVDEKNNMMERMLLEEKKRDDLSKMFKVEQVKVMEVTERLIEESKKLLTLKSEMEAKVGTLTREKGELSTKLTCEMKKSKDLSSKVSQMNKRSDGLQEAENISTNNIAKRELGSLSDGSSKEDNRVKELTFEIERLKNRLKQLEVVEGDLIKTEDQYDLLEKKLMTEQDKANILFQQVEEMRSQIARTKAIENGEVESQEADLRQRCRTENANTRDMQNDMVALKEKIHELMHKEDQLSQLQVDYSFLQQRFLEEEEKKNNMSIEVLHLTKELEVTKRHSRALRPSLNGRRMVDIAMASTGVQTDALANETAEEDTPAVFIRKSVQEENHIMSNLRQKGLKKPTEKAGGHERYSPSVAADLSMKKSWIPWMRKREIIPQGGNLDKSVHVNSESMHSDLAMSQKQGQPLRIRVTPDHENSTATLEISSPSTEDLYSSSSLSLSPTLQGHQKPRITIIPTHTAAASRGKASAGPGGPERSKSPVTVTTISRAKSPEISKASSSSGRPISPISIMTVSASMVSNMSTSPEPQEMTMGRAVFKVTPEKQMVPTPIRKYNSNASIITTTEDNKIHIHLHGSQFNKGPSEGHNNTGPKVVVRPVGMATECNREMMLSTGTVLRSPRHSATTVKTTPSKVMSSITITAVTSTPARPTQAVHDVHPPRAGLTRIPMSKGLKTGKAMLGALGMSGGMRLEQRAESQSMRIELKKSTISSTTAFQNGGKSC</sequence>
<dbReference type="PANTHER" id="PTHR23166:SF3">
    <property type="entry name" value="FILAMIN-A-INTERACTING PROTEIN 1"/>
    <property type="match status" value="1"/>
</dbReference>
<feature type="region of interest" description="Disordered" evidence="3">
    <location>
        <begin position="974"/>
        <end position="1020"/>
    </location>
</feature>
<dbReference type="Proteomes" id="UP000193380">
    <property type="component" value="Unassembled WGS sequence"/>
</dbReference>
<dbReference type="PaxDb" id="8022-A0A060Y967"/>
<feature type="domain" description="Cortactin-binding protein-2 N-terminal" evidence="4">
    <location>
        <begin position="80"/>
        <end position="261"/>
    </location>
</feature>
<dbReference type="STRING" id="8022.A0A060Y967"/>
<name>A0A060Y967_ONCMY</name>
<proteinExistence type="predicted"/>
<organism evidence="5 6">
    <name type="scientific">Oncorhynchus mykiss</name>
    <name type="common">Rainbow trout</name>
    <name type="synonym">Salmo gairdneri</name>
    <dbReference type="NCBI Taxonomy" id="8022"/>
    <lineage>
        <taxon>Eukaryota</taxon>
        <taxon>Metazoa</taxon>
        <taxon>Chordata</taxon>
        <taxon>Craniata</taxon>
        <taxon>Vertebrata</taxon>
        <taxon>Euteleostomi</taxon>
        <taxon>Actinopterygii</taxon>
        <taxon>Neopterygii</taxon>
        <taxon>Teleostei</taxon>
        <taxon>Protacanthopterygii</taxon>
        <taxon>Salmoniformes</taxon>
        <taxon>Salmonidae</taxon>
        <taxon>Salmoninae</taxon>
        <taxon>Oncorhynchus</taxon>
    </lineage>
</organism>
<evidence type="ECO:0000256" key="2">
    <source>
        <dbReference type="SAM" id="Coils"/>
    </source>
</evidence>
<feature type="region of interest" description="Disordered" evidence="3">
    <location>
        <begin position="930"/>
        <end position="961"/>
    </location>
</feature>
<keyword evidence="1 2" id="KW-0175">Coiled coil</keyword>
<gene>
    <name evidence="5" type="ORF">GSONMT00014724001</name>
</gene>
<feature type="coiled-coil region" evidence="2">
    <location>
        <begin position="633"/>
        <end position="684"/>
    </location>
</feature>
<feature type="coiled-coil region" evidence="2">
    <location>
        <begin position="728"/>
        <end position="772"/>
    </location>
</feature>
<feature type="coiled-coil region" evidence="2">
    <location>
        <begin position="334"/>
        <end position="445"/>
    </location>
</feature>
<dbReference type="InterPro" id="IPR019131">
    <property type="entry name" value="Cortactin-binding_p2_N"/>
</dbReference>